<keyword evidence="1" id="KW-0812">Transmembrane</keyword>
<evidence type="ECO:0000256" key="1">
    <source>
        <dbReference type="SAM" id="Phobius"/>
    </source>
</evidence>
<dbReference type="GO" id="GO:0016787">
    <property type="term" value="F:hydrolase activity"/>
    <property type="evidence" value="ECO:0007669"/>
    <property type="project" value="UniProtKB-KW"/>
</dbReference>
<evidence type="ECO:0000313" key="3">
    <source>
        <dbReference type="EMBL" id="KAK0455797.1"/>
    </source>
</evidence>
<name>A0AA39K745_ARMTA</name>
<feature type="domain" description="Beta-glucuronidase C-terminal" evidence="2">
    <location>
        <begin position="509"/>
        <end position="610"/>
    </location>
</feature>
<evidence type="ECO:0000313" key="4">
    <source>
        <dbReference type="Proteomes" id="UP001175211"/>
    </source>
</evidence>
<feature type="transmembrane region" description="Helical" evidence="1">
    <location>
        <begin position="121"/>
        <end position="142"/>
    </location>
</feature>
<organism evidence="3 4">
    <name type="scientific">Armillaria tabescens</name>
    <name type="common">Ringless honey mushroom</name>
    <name type="synonym">Agaricus tabescens</name>
    <dbReference type="NCBI Taxonomy" id="1929756"/>
    <lineage>
        <taxon>Eukaryota</taxon>
        <taxon>Fungi</taxon>
        <taxon>Dikarya</taxon>
        <taxon>Basidiomycota</taxon>
        <taxon>Agaricomycotina</taxon>
        <taxon>Agaricomycetes</taxon>
        <taxon>Agaricomycetidae</taxon>
        <taxon>Agaricales</taxon>
        <taxon>Marasmiineae</taxon>
        <taxon>Physalacriaceae</taxon>
        <taxon>Desarmillaria</taxon>
    </lineage>
</organism>
<keyword evidence="3" id="KW-0378">Hydrolase</keyword>
<keyword evidence="1" id="KW-1133">Transmembrane helix</keyword>
<feature type="transmembrane region" description="Helical" evidence="1">
    <location>
        <begin position="80"/>
        <end position="101"/>
    </location>
</feature>
<dbReference type="InterPro" id="IPR052974">
    <property type="entry name" value="GH79_Enzymes"/>
</dbReference>
<protein>
    <submittedName>
        <fullName evidence="3">Glycoside hydrolase family 79 protein</fullName>
    </submittedName>
</protein>
<reference evidence="3" key="1">
    <citation type="submission" date="2023-06" db="EMBL/GenBank/DDBJ databases">
        <authorList>
            <consortium name="Lawrence Berkeley National Laboratory"/>
            <person name="Ahrendt S."/>
            <person name="Sahu N."/>
            <person name="Indic B."/>
            <person name="Wong-Bajracharya J."/>
            <person name="Merenyi Z."/>
            <person name="Ke H.-M."/>
            <person name="Monk M."/>
            <person name="Kocsube S."/>
            <person name="Drula E."/>
            <person name="Lipzen A."/>
            <person name="Balint B."/>
            <person name="Henrissat B."/>
            <person name="Andreopoulos B."/>
            <person name="Martin F.M."/>
            <person name="Harder C.B."/>
            <person name="Rigling D."/>
            <person name="Ford K.L."/>
            <person name="Foster G.D."/>
            <person name="Pangilinan J."/>
            <person name="Papanicolaou A."/>
            <person name="Barry K."/>
            <person name="LaButti K."/>
            <person name="Viragh M."/>
            <person name="Koriabine M."/>
            <person name="Yan M."/>
            <person name="Riley R."/>
            <person name="Champramary S."/>
            <person name="Plett K.L."/>
            <person name="Tsai I.J."/>
            <person name="Slot J."/>
            <person name="Sipos G."/>
            <person name="Plett J."/>
            <person name="Nagy L.G."/>
            <person name="Grigoriev I.V."/>
        </authorList>
    </citation>
    <scope>NUCLEOTIDE SEQUENCE</scope>
    <source>
        <strain evidence="3">CCBAS 213</strain>
    </source>
</reference>
<dbReference type="PANTHER" id="PTHR36183:SF2">
    <property type="entry name" value="BETA-GLUCURONIDASE C-TERMINAL DOMAIN-CONTAINING PROTEIN"/>
    <property type="match status" value="1"/>
</dbReference>
<keyword evidence="1" id="KW-0472">Membrane</keyword>
<evidence type="ECO:0000259" key="2">
    <source>
        <dbReference type="Pfam" id="PF16862"/>
    </source>
</evidence>
<sequence>MLTQAAVRKIVINDQCDMVESCATYTPPSMSDDTKVAKDSLRNTENAGKILQLGWPLVPFQASERNSTRIIFFTLAGRTIAGSMPVISLDLGFALIVFGFASERIRDGIVRWLLATSMPYFVHRSLFFFLSALLVSATSAVVEVSLPLSAPSTASEISSSLLSFSIEGDRWMDWTGTTSRNQFLYNALDNLKALTGAPPNIRIGADSEDHTNFNPNVEFSEAIFPDFTTVVPYPEATNLTVGDGYYQTARFLPSGTHITWGVNFGQKNLTAAFLTARSIASAFSSSAMKDAGVTLDFVEIGNEADWYINNGARPSNWTSADYTQEWTEFAKNISKTVGISSTSHTKFFVVFSQHGYAGAFIEGMDGLLQDLMTKANIRGNLSALTPDIEETHNRGLNYVLGETNSYANHGAINVSNTAGAALWSLDYTLFAQQLGISRVFFHEGIGYKYNFIQPVELTRSILDGSELPEPVAPHVQPLYYAAIIIGEAIGNSGHTQVAELSIDNSRISGYTFYEDGVLARAVLLNSQAYMKEQSTSRSSIHLDLDFSGGGQVPTSVRVKRLAIDHADDDSGLTWGGQTYETDDARAQGELEIETIQVTSGLDMVETEAVLLLL</sequence>
<keyword evidence="4" id="KW-1185">Reference proteome</keyword>
<dbReference type="SUPFAM" id="SSF51445">
    <property type="entry name" value="(Trans)glycosidases"/>
    <property type="match status" value="1"/>
</dbReference>
<dbReference type="PANTHER" id="PTHR36183">
    <property type="entry name" value="BETA-GLUCURONIDASE"/>
    <property type="match status" value="1"/>
</dbReference>
<comment type="caution">
    <text evidence="3">The sequence shown here is derived from an EMBL/GenBank/DDBJ whole genome shotgun (WGS) entry which is preliminary data.</text>
</comment>
<dbReference type="GeneID" id="85353300"/>
<dbReference type="InterPro" id="IPR017853">
    <property type="entry name" value="GH"/>
</dbReference>
<dbReference type="InterPro" id="IPR031728">
    <property type="entry name" value="GlcAase_C"/>
</dbReference>
<dbReference type="Gene3D" id="3.20.20.80">
    <property type="entry name" value="Glycosidases"/>
    <property type="match status" value="1"/>
</dbReference>
<dbReference type="RefSeq" id="XP_060329307.1">
    <property type="nucleotide sequence ID" value="XM_060469752.1"/>
</dbReference>
<dbReference type="Proteomes" id="UP001175211">
    <property type="component" value="Unassembled WGS sequence"/>
</dbReference>
<dbReference type="EMBL" id="JAUEPS010000024">
    <property type="protein sequence ID" value="KAK0455797.1"/>
    <property type="molecule type" value="Genomic_DNA"/>
</dbReference>
<accession>A0AA39K745</accession>
<proteinExistence type="predicted"/>
<gene>
    <name evidence="3" type="ORF">EV420DRAFT_1481237</name>
</gene>
<dbReference type="AlphaFoldDB" id="A0AA39K745"/>
<dbReference type="Pfam" id="PF16862">
    <property type="entry name" value="Glyco_hydro_79C"/>
    <property type="match status" value="1"/>
</dbReference>